<dbReference type="InterPro" id="IPR033116">
    <property type="entry name" value="TRYPSIN_SER"/>
</dbReference>
<dbReference type="InterPro" id="IPR043504">
    <property type="entry name" value="Peptidase_S1_PA_chymotrypsin"/>
</dbReference>
<evidence type="ECO:0000256" key="5">
    <source>
        <dbReference type="ARBA" id="ARBA00022825"/>
    </source>
</evidence>
<dbReference type="PROSITE" id="PS50240">
    <property type="entry name" value="TRYPSIN_DOM"/>
    <property type="match status" value="1"/>
</dbReference>
<dbReference type="SMART" id="SM00020">
    <property type="entry name" value="Tryp_SPc"/>
    <property type="match status" value="1"/>
</dbReference>
<dbReference type="PRINTS" id="PR00722">
    <property type="entry name" value="CHYMOTRYPSIN"/>
</dbReference>
<evidence type="ECO:0000256" key="6">
    <source>
        <dbReference type="ARBA" id="ARBA00023157"/>
    </source>
</evidence>
<accession>A0A2R5L8C6</accession>
<protein>
    <submittedName>
        <fullName evidence="9">Putative serine protease</fullName>
    </submittedName>
</protein>
<dbReference type="FunFam" id="2.40.10.10:FF:000015">
    <property type="entry name" value="Atrial natriuretic peptide-converting enzyme"/>
    <property type="match status" value="1"/>
</dbReference>
<keyword evidence="2" id="KW-0964">Secreted</keyword>
<evidence type="ECO:0000313" key="9">
    <source>
        <dbReference type="EMBL" id="MBY05738.1"/>
    </source>
</evidence>
<evidence type="ECO:0000256" key="3">
    <source>
        <dbReference type="ARBA" id="ARBA00022670"/>
    </source>
</evidence>
<keyword evidence="3 7" id="KW-0645">Protease</keyword>
<keyword evidence="6" id="KW-1015">Disulfide bond</keyword>
<evidence type="ECO:0000256" key="2">
    <source>
        <dbReference type="ARBA" id="ARBA00022525"/>
    </source>
</evidence>
<dbReference type="GO" id="GO:0006508">
    <property type="term" value="P:proteolysis"/>
    <property type="evidence" value="ECO:0007669"/>
    <property type="project" value="UniProtKB-KW"/>
</dbReference>
<dbReference type="InterPro" id="IPR001254">
    <property type="entry name" value="Trypsin_dom"/>
</dbReference>
<dbReference type="PANTHER" id="PTHR24264:SF65">
    <property type="entry name" value="SRCR DOMAIN-CONTAINING PROTEIN"/>
    <property type="match status" value="1"/>
</dbReference>
<dbReference type="InterPro" id="IPR050127">
    <property type="entry name" value="Serine_Proteases_S1"/>
</dbReference>
<keyword evidence="4 7" id="KW-0378">Hydrolase</keyword>
<dbReference type="PANTHER" id="PTHR24264">
    <property type="entry name" value="TRYPSIN-RELATED"/>
    <property type="match status" value="1"/>
</dbReference>
<evidence type="ECO:0000256" key="1">
    <source>
        <dbReference type="ARBA" id="ARBA00004613"/>
    </source>
</evidence>
<dbReference type="GO" id="GO:0004252">
    <property type="term" value="F:serine-type endopeptidase activity"/>
    <property type="evidence" value="ECO:0007669"/>
    <property type="project" value="InterPro"/>
</dbReference>
<proteinExistence type="predicted"/>
<dbReference type="InterPro" id="IPR001314">
    <property type="entry name" value="Peptidase_S1A"/>
</dbReference>
<dbReference type="SUPFAM" id="SSF50494">
    <property type="entry name" value="Trypsin-like serine proteases"/>
    <property type="match status" value="1"/>
</dbReference>
<comment type="subcellular location">
    <subcellularLocation>
        <location evidence="1">Secreted</location>
    </subcellularLocation>
</comment>
<evidence type="ECO:0000256" key="4">
    <source>
        <dbReference type="ARBA" id="ARBA00022801"/>
    </source>
</evidence>
<dbReference type="InterPro" id="IPR018114">
    <property type="entry name" value="TRYPSIN_HIS"/>
</dbReference>
<dbReference type="InterPro" id="IPR009003">
    <property type="entry name" value="Peptidase_S1_PA"/>
</dbReference>
<evidence type="ECO:0000259" key="8">
    <source>
        <dbReference type="PROSITE" id="PS50240"/>
    </source>
</evidence>
<dbReference type="Gene3D" id="2.40.10.10">
    <property type="entry name" value="Trypsin-like serine proteases"/>
    <property type="match status" value="2"/>
</dbReference>
<feature type="domain" description="Peptidase S1" evidence="8">
    <location>
        <begin position="11"/>
        <end position="253"/>
    </location>
</feature>
<name>A0A2R5L8C6_9ACAR</name>
<dbReference type="AlphaFoldDB" id="A0A2R5L8C6"/>
<keyword evidence="5 7" id="KW-0720">Serine protease</keyword>
<sequence length="253" mass="27942">MINPPRQVERISGGQDARRGAHPWQALLRYRSGDAFCSGSLVSERYVVTAAHCVENLRTRTAGIEVALGKLFIDKEETDEVVTHVRDIRIHPNYRLVTVDSDIALVELADHIVFTKYVMPVCLGNPDHVEKVFFKRPKQKAFVTGWGRSAESVKASSRLQEVEVPIHSPDTCMKSTNFTVTENMLCAGATIGGVTRDACDGDSGGPLVSEHEGSWYLLGIVSWGESAICGDKGSYGFYTKVNRFHSWIKGIVN</sequence>
<organism evidence="9">
    <name type="scientific">Ornithodoros turicata</name>
    <dbReference type="NCBI Taxonomy" id="34597"/>
    <lineage>
        <taxon>Eukaryota</taxon>
        <taxon>Metazoa</taxon>
        <taxon>Ecdysozoa</taxon>
        <taxon>Arthropoda</taxon>
        <taxon>Chelicerata</taxon>
        <taxon>Arachnida</taxon>
        <taxon>Acari</taxon>
        <taxon>Parasitiformes</taxon>
        <taxon>Ixodida</taxon>
        <taxon>Ixodoidea</taxon>
        <taxon>Argasidae</taxon>
        <taxon>Ornithodorinae</taxon>
        <taxon>Ornithodoros</taxon>
    </lineage>
</organism>
<dbReference type="EMBL" id="GGLE01001612">
    <property type="protein sequence ID" value="MBY05738.1"/>
    <property type="molecule type" value="Transcribed_RNA"/>
</dbReference>
<evidence type="ECO:0000256" key="7">
    <source>
        <dbReference type="RuleBase" id="RU363034"/>
    </source>
</evidence>
<reference evidence="9" key="1">
    <citation type="submission" date="2018-03" db="EMBL/GenBank/DDBJ databases">
        <title>The relapsing fever spirochete Borrelia turicatae persists in the highly oxidative environment of its soft-bodied tick vector.</title>
        <authorList>
            <person name="Bourret T.J."/>
            <person name="Boyle W.K."/>
            <person name="Valenzuela J.G."/>
            <person name="Oliveira F."/>
            <person name="Lopez J.E."/>
        </authorList>
    </citation>
    <scope>NUCLEOTIDE SEQUENCE</scope>
    <source>
        <strain evidence="9">Kansas strain/isolate</strain>
        <tissue evidence="9">Salivary glands</tissue>
    </source>
</reference>
<dbReference type="Pfam" id="PF00089">
    <property type="entry name" value="Trypsin"/>
    <property type="match status" value="1"/>
</dbReference>
<dbReference type="PROSITE" id="PS00134">
    <property type="entry name" value="TRYPSIN_HIS"/>
    <property type="match status" value="1"/>
</dbReference>
<dbReference type="CDD" id="cd00190">
    <property type="entry name" value="Tryp_SPc"/>
    <property type="match status" value="1"/>
</dbReference>
<dbReference type="GO" id="GO:0005615">
    <property type="term" value="C:extracellular space"/>
    <property type="evidence" value="ECO:0007669"/>
    <property type="project" value="TreeGrafter"/>
</dbReference>
<dbReference type="PROSITE" id="PS00135">
    <property type="entry name" value="TRYPSIN_SER"/>
    <property type="match status" value="1"/>
</dbReference>